<organism evidence="2 3">
    <name type="scientific">Blastopirellula marina</name>
    <dbReference type="NCBI Taxonomy" id="124"/>
    <lineage>
        <taxon>Bacteria</taxon>
        <taxon>Pseudomonadati</taxon>
        <taxon>Planctomycetota</taxon>
        <taxon>Planctomycetia</taxon>
        <taxon>Pirellulales</taxon>
        <taxon>Pirellulaceae</taxon>
        <taxon>Blastopirellula</taxon>
    </lineage>
</organism>
<dbReference type="EMBL" id="PUIA01000017">
    <property type="protein sequence ID" value="PQO37055.1"/>
    <property type="molecule type" value="Genomic_DNA"/>
</dbReference>
<protein>
    <submittedName>
        <fullName evidence="2">Uncharacterized protein</fullName>
    </submittedName>
</protein>
<keyword evidence="1" id="KW-1133">Transmembrane helix</keyword>
<sequence length="82" mass="9419">MAYVGWFLALAVLAIFANWPTRTGLPVGFVVQQGFPFQFASWTVGELDWFRWESLCLDIAIWGAVVAFGPWILALRREKRTR</sequence>
<gene>
    <name evidence="2" type="ORF">C5Y96_07810</name>
</gene>
<name>A0A2S8FXZ9_9BACT</name>
<keyword evidence="1" id="KW-0812">Transmembrane</keyword>
<comment type="caution">
    <text evidence="2">The sequence shown here is derived from an EMBL/GenBank/DDBJ whole genome shotgun (WGS) entry which is preliminary data.</text>
</comment>
<feature type="transmembrane region" description="Helical" evidence="1">
    <location>
        <begin position="59"/>
        <end position="75"/>
    </location>
</feature>
<evidence type="ECO:0000256" key="1">
    <source>
        <dbReference type="SAM" id="Phobius"/>
    </source>
</evidence>
<accession>A0A2S8FXZ9</accession>
<keyword evidence="1" id="KW-0472">Membrane</keyword>
<evidence type="ECO:0000313" key="2">
    <source>
        <dbReference type="EMBL" id="PQO37055.1"/>
    </source>
</evidence>
<evidence type="ECO:0000313" key="3">
    <source>
        <dbReference type="Proteomes" id="UP000240009"/>
    </source>
</evidence>
<dbReference type="AlphaFoldDB" id="A0A2S8FXZ9"/>
<dbReference type="Proteomes" id="UP000240009">
    <property type="component" value="Unassembled WGS sequence"/>
</dbReference>
<reference evidence="2 3" key="1">
    <citation type="submission" date="2018-02" db="EMBL/GenBank/DDBJ databases">
        <title>Comparative genomes isolates from brazilian mangrove.</title>
        <authorList>
            <person name="Araujo J.E."/>
            <person name="Taketani R.G."/>
            <person name="Silva M.C.P."/>
            <person name="Loureco M.V."/>
            <person name="Andreote F.D."/>
        </authorList>
    </citation>
    <scope>NUCLEOTIDE SEQUENCE [LARGE SCALE GENOMIC DNA]</scope>
    <source>
        <strain evidence="2 3">HEX-2 MGV</strain>
    </source>
</reference>
<proteinExistence type="predicted"/>